<protein>
    <submittedName>
        <fullName evidence="6">LysR family transcriptional regulator, hydrogen peroxide-inducible genes activator</fullName>
    </submittedName>
</protein>
<dbReference type="CDD" id="cd08411">
    <property type="entry name" value="PBP2_OxyR"/>
    <property type="match status" value="1"/>
</dbReference>
<proteinExistence type="inferred from homology"/>
<dbReference type="Pfam" id="PF03466">
    <property type="entry name" value="LysR_substrate"/>
    <property type="match status" value="1"/>
</dbReference>
<feature type="domain" description="HTH lysR-type" evidence="5">
    <location>
        <begin position="5"/>
        <end position="62"/>
    </location>
</feature>
<dbReference type="SUPFAM" id="SSF46785">
    <property type="entry name" value="Winged helix' DNA-binding domain"/>
    <property type="match status" value="1"/>
</dbReference>
<dbReference type="AlphaFoldDB" id="A0A239PKU9"/>
<sequence length="311" mass="33474">MTPLPTLRQLQFFAALARRKSFSKAAEDCLVSQSTLSSAIKELEALLGRQLVDRSTRVFALTPAGEEMASRVGPILAQVEDLARAAAARRPLDGPFHLGVIPTIAPFLLPRAAPKLKKAYPRLELFLREDLTANLVERLSTGLLDAAVLAFPYDTPGADVIDIGEDPFWFAAPPDDPLIGRKNVRFRDLEKARLLLLEDGHCLREHALAACRLRDPDAAAAFGATSLLTLAQMVQAGLGATLLPDMAVRSGLARTAGVAVAPFEDPPPARRIGLAWRKGSGRREEAEAIADVLRASLREIQAGRVQAGKAA</sequence>
<gene>
    <name evidence="6" type="ORF">SAMN06297382_0928</name>
</gene>
<name>A0A239PKU9_9PROT</name>
<dbReference type="InterPro" id="IPR005119">
    <property type="entry name" value="LysR_subst-bd"/>
</dbReference>
<keyword evidence="3" id="KW-0238">DNA-binding</keyword>
<reference evidence="6 7" key="1">
    <citation type="submission" date="2017-07" db="EMBL/GenBank/DDBJ databases">
        <authorList>
            <person name="Sun Z.S."/>
            <person name="Albrecht U."/>
            <person name="Echele G."/>
            <person name="Lee C.C."/>
        </authorList>
    </citation>
    <scope>NUCLEOTIDE SEQUENCE [LARGE SCALE GENOMIC DNA]</scope>
    <source>
        <strain evidence="6 7">CGMCC 1.12710</strain>
    </source>
</reference>
<dbReference type="PRINTS" id="PR00039">
    <property type="entry name" value="HTHLYSR"/>
</dbReference>
<dbReference type="Gene3D" id="1.10.10.10">
    <property type="entry name" value="Winged helix-like DNA-binding domain superfamily/Winged helix DNA-binding domain"/>
    <property type="match status" value="1"/>
</dbReference>
<comment type="similarity">
    <text evidence="1">Belongs to the LysR transcriptional regulatory family.</text>
</comment>
<dbReference type="Pfam" id="PF00126">
    <property type="entry name" value="HTH_1"/>
    <property type="match status" value="1"/>
</dbReference>
<dbReference type="InterPro" id="IPR036388">
    <property type="entry name" value="WH-like_DNA-bd_sf"/>
</dbReference>
<dbReference type="InterPro" id="IPR000847">
    <property type="entry name" value="LysR_HTH_N"/>
</dbReference>
<dbReference type="SUPFAM" id="SSF53850">
    <property type="entry name" value="Periplasmic binding protein-like II"/>
    <property type="match status" value="1"/>
</dbReference>
<evidence type="ECO:0000313" key="7">
    <source>
        <dbReference type="Proteomes" id="UP000198346"/>
    </source>
</evidence>
<dbReference type="GO" id="GO:0003700">
    <property type="term" value="F:DNA-binding transcription factor activity"/>
    <property type="evidence" value="ECO:0007669"/>
    <property type="project" value="InterPro"/>
</dbReference>
<dbReference type="RefSeq" id="WP_089411371.1">
    <property type="nucleotide sequence ID" value="NZ_FZQA01000001.1"/>
</dbReference>
<evidence type="ECO:0000256" key="2">
    <source>
        <dbReference type="ARBA" id="ARBA00023015"/>
    </source>
</evidence>
<evidence type="ECO:0000259" key="5">
    <source>
        <dbReference type="PROSITE" id="PS50931"/>
    </source>
</evidence>
<dbReference type="PROSITE" id="PS50931">
    <property type="entry name" value="HTH_LYSR"/>
    <property type="match status" value="1"/>
</dbReference>
<evidence type="ECO:0000256" key="4">
    <source>
        <dbReference type="ARBA" id="ARBA00023163"/>
    </source>
</evidence>
<dbReference type="EMBL" id="FZQA01000001">
    <property type="protein sequence ID" value="SNT68426.1"/>
    <property type="molecule type" value="Genomic_DNA"/>
</dbReference>
<keyword evidence="7" id="KW-1185">Reference proteome</keyword>
<dbReference type="FunFam" id="1.10.10.10:FF:000001">
    <property type="entry name" value="LysR family transcriptional regulator"/>
    <property type="match status" value="1"/>
</dbReference>
<organism evidence="6 7">
    <name type="scientific">Amphiplicatus metriothermophilus</name>
    <dbReference type="NCBI Taxonomy" id="1519374"/>
    <lineage>
        <taxon>Bacteria</taxon>
        <taxon>Pseudomonadati</taxon>
        <taxon>Pseudomonadota</taxon>
        <taxon>Alphaproteobacteria</taxon>
        <taxon>Parvularculales</taxon>
        <taxon>Parvularculaceae</taxon>
        <taxon>Amphiplicatus</taxon>
    </lineage>
</organism>
<evidence type="ECO:0000313" key="6">
    <source>
        <dbReference type="EMBL" id="SNT68426.1"/>
    </source>
</evidence>
<dbReference type="InterPro" id="IPR036390">
    <property type="entry name" value="WH_DNA-bd_sf"/>
</dbReference>
<keyword evidence="2" id="KW-0805">Transcription regulation</keyword>
<dbReference type="Gene3D" id="3.40.190.10">
    <property type="entry name" value="Periplasmic binding protein-like II"/>
    <property type="match status" value="2"/>
</dbReference>
<dbReference type="PANTHER" id="PTHR30346:SF10">
    <property type="entry name" value="TRANSCRIPTIONAL REGULATOR OF OXIDATIVE STRESS OXYR"/>
    <property type="match status" value="1"/>
</dbReference>
<evidence type="ECO:0000256" key="3">
    <source>
        <dbReference type="ARBA" id="ARBA00023125"/>
    </source>
</evidence>
<dbReference type="GO" id="GO:0003677">
    <property type="term" value="F:DNA binding"/>
    <property type="evidence" value="ECO:0007669"/>
    <property type="project" value="UniProtKB-KW"/>
</dbReference>
<dbReference type="PANTHER" id="PTHR30346">
    <property type="entry name" value="TRANSCRIPTIONAL DUAL REGULATOR HCAR-RELATED"/>
    <property type="match status" value="1"/>
</dbReference>
<evidence type="ECO:0000256" key="1">
    <source>
        <dbReference type="ARBA" id="ARBA00009437"/>
    </source>
</evidence>
<keyword evidence="4" id="KW-0804">Transcription</keyword>
<dbReference type="OrthoDB" id="9775392at2"/>
<dbReference type="GO" id="GO:0032993">
    <property type="term" value="C:protein-DNA complex"/>
    <property type="evidence" value="ECO:0007669"/>
    <property type="project" value="TreeGrafter"/>
</dbReference>
<accession>A0A239PKU9</accession>
<dbReference type="Proteomes" id="UP000198346">
    <property type="component" value="Unassembled WGS sequence"/>
</dbReference>